<gene>
    <name evidence="1" type="ORF">OU798_00900</name>
</gene>
<sequence length="382" mass="44555">MMEALNLDQLKEVYKKNYQIVLYTGSGVSTCPNEPKYGIPTWISLLQRIGGLQESSDQKEENPYKLVKIAIDNCGGLKEFFERLRQIIEKEENYTQKYGLLSKAFINKAKTLSAVAAFCGKLDGQIDHSHLKDPRFVYFQTKPNPRIQAILTSNYDCFLESCGANLFRKSPLKPVTAKGSLAGHLNRIPVFHIHGYIPHPFYKREREPEINDLIITEEDYRKYWNEQDVFGTTMGPQIHYLRYYTTVFIGFSFNDEFVCKLLRKIYKDYLSKRNRTHFAFIDEILYEKQGDNFFTEMGVTPVVYKNHDDLTDLLGEVYKAGLQNELLRTKNRKIELPLLLTKKHISSGKSVRFPLEMIWDILINCRLESITRSKFETLLTMY</sequence>
<dbReference type="AlphaFoldDB" id="A0A9X3F1X1"/>
<keyword evidence="2" id="KW-1185">Reference proteome</keyword>
<dbReference type="Pfam" id="PF13289">
    <property type="entry name" value="SIR2_2"/>
    <property type="match status" value="1"/>
</dbReference>
<dbReference type="InterPro" id="IPR029035">
    <property type="entry name" value="DHS-like_NAD/FAD-binding_dom"/>
</dbReference>
<evidence type="ECO:0000313" key="2">
    <source>
        <dbReference type="Proteomes" id="UP001145087"/>
    </source>
</evidence>
<dbReference type="Proteomes" id="UP001145087">
    <property type="component" value="Unassembled WGS sequence"/>
</dbReference>
<comment type="caution">
    <text evidence="1">The sequence shown here is derived from an EMBL/GenBank/DDBJ whole genome shotgun (WGS) entry which is preliminary data.</text>
</comment>
<accession>A0A9X3F1X1</accession>
<name>A0A9X3F1X1_9BACT</name>
<dbReference type="RefSeq" id="WP_343331217.1">
    <property type="nucleotide sequence ID" value="NZ_JAPOHD010000003.1"/>
</dbReference>
<dbReference type="SUPFAM" id="SSF52467">
    <property type="entry name" value="DHS-like NAD/FAD-binding domain"/>
    <property type="match status" value="1"/>
</dbReference>
<dbReference type="EMBL" id="JAPOHD010000003">
    <property type="protein sequence ID" value="MCY1718878.1"/>
    <property type="molecule type" value="Genomic_DNA"/>
</dbReference>
<proteinExistence type="predicted"/>
<evidence type="ECO:0000313" key="1">
    <source>
        <dbReference type="EMBL" id="MCY1718878.1"/>
    </source>
</evidence>
<protein>
    <submittedName>
        <fullName evidence="1">SIR2 family protein</fullName>
    </submittedName>
</protein>
<organism evidence="1 2">
    <name type="scientific">Draconibacterium aestuarii</name>
    <dbReference type="NCBI Taxonomy" id="2998507"/>
    <lineage>
        <taxon>Bacteria</taxon>
        <taxon>Pseudomonadati</taxon>
        <taxon>Bacteroidota</taxon>
        <taxon>Bacteroidia</taxon>
        <taxon>Marinilabiliales</taxon>
        <taxon>Prolixibacteraceae</taxon>
        <taxon>Draconibacterium</taxon>
    </lineage>
</organism>
<reference evidence="1" key="1">
    <citation type="submission" date="2022-11" db="EMBL/GenBank/DDBJ databases">
        <title>Marilongibacter aestuarii gen. nov., sp. nov., isolated from tidal flat sediment.</title>
        <authorList>
            <person name="Jiayan W."/>
        </authorList>
    </citation>
    <scope>NUCLEOTIDE SEQUENCE</scope>
    <source>
        <strain evidence="1">Z1-6</strain>
    </source>
</reference>